<evidence type="ECO:0000313" key="4">
    <source>
        <dbReference type="EMBL" id="MCH93673.1"/>
    </source>
</evidence>
<dbReference type="GO" id="GO:0003676">
    <property type="term" value="F:nucleic acid binding"/>
    <property type="evidence" value="ECO:0007669"/>
    <property type="project" value="InterPro"/>
</dbReference>
<comment type="caution">
    <text evidence="4">The sequence shown here is derived from an EMBL/GenBank/DDBJ whole genome shotgun (WGS) entry which is preliminary data.</text>
</comment>
<dbReference type="EMBL" id="LXQA010025522">
    <property type="protein sequence ID" value="MCH93673.1"/>
    <property type="molecule type" value="Genomic_DNA"/>
</dbReference>
<organism evidence="4 5">
    <name type="scientific">Trifolium medium</name>
    <dbReference type="NCBI Taxonomy" id="97028"/>
    <lineage>
        <taxon>Eukaryota</taxon>
        <taxon>Viridiplantae</taxon>
        <taxon>Streptophyta</taxon>
        <taxon>Embryophyta</taxon>
        <taxon>Tracheophyta</taxon>
        <taxon>Spermatophyta</taxon>
        <taxon>Magnoliopsida</taxon>
        <taxon>eudicotyledons</taxon>
        <taxon>Gunneridae</taxon>
        <taxon>Pentapetalae</taxon>
        <taxon>rosids</taxon>
        <taxon>fabids</taxon>
        <taxon>Fabales</taxon>
        <taxon>Fabaceae</taxon>
        <taxon>Papilionoideae</taxon>
        <taxon>50 kb inversion clade</taxon>
        <taxon>NPAAA clade</taxon>
        <taxon>Hologalegina</taxon>
        <taxon>IRL clade</taxon>
        <taxon>Trifolieae</taxon>
        <taxon>Trifolium</taxon>
    </lineage>
</organism>
<sequence length="202" mass="23551">MFNQLSQHLVQQQSQHPAKPKNMKSDNMSHHHVQQGYFHPKSKQEPAKRCSHCGRYGHLQTECFKVYGYPQKVKSPRSNQKRIVESKTTHSKDYQIKKVWISKNTIPCMLAHTTLRKDENSKDGSYKHRTRKNKNINMKKRSKGKCHQKTSQIKSPHCLTVKEEEGKMSQTMVQHLYSPKESEAIQEKYEKGILGKCMLSDS</sequence>
<accession>A0A392N262</accession>
<dbReference type="InterPro" id="IPR001878">
    <property type="entry name" value="Znf_CCHC"/>
</dbReference>
<name>A0A392N262_9FABA</name>
<evidence type="ECO:0000256" key="1">
    <source>
        <dbReference type="PROSITE-ProRule" id="PRU00047"/>
    </source>
</evidence>
<protein>
    <recommendedName>
        <fullName evidence="3">CCHC-type domain-containing protein</fullName>
    </recommendedName>
</protein>
<evidence type="ECO:0000256" key="2">
    <source>
        <dbReference type="SAM" id="MobiDB-lite"/>
    </source>
</evidence>
<feature type="domain" description="CCHC-type" evidence="3">
    <location>
        <begin position="49"/>
        <end position="63"/>
    </location>
</feature>
<dbReference type="PROSITE" id="PS50158">
    <property type="entry name" value="ZF_CCHC"/>
    <property type="match status" value="1"/>
</dbReference>
<keyword evidence="5" id="KW-1185">Reference proteome</keyword>
<keyword evidence="1" id="KW-0863">Zinc-finger</keyword>
<dbReference type="Proteomes" id="UP000265520">
    <property type="component" value="Unassembled WGS sequence"/>
</dbReference>
<feature type="compositionally biased region" description="Low complexity" evidence="2">
    <location>
        <begin position="1"/>
        <end position="16"/>
    </location>
</feature>
<evidence type="ECO:0000259" key="3">
    <source>
        <dbReference type="PROSITE" id="PS50158"/>
    </source>
</evidence>
<dbReference type="AlphaFoldDB" id="A0A392N262"/>
<reference evidence="4 5" key="1">
    <citation type="journal article" date="2018" name="Front. Plant Sci.">
        <title>Red Clover (Trifolium pratense) and Zigzag Clover (T. medium) - A Picture of Genomic Similarities and Differences.</title>
        <authorList>
            <person name="Dluhosova J."/>
            <person name="Istvanek J."/>
            <person name="Nedelnik J."/>
            <person name="Repkova J."/>
        </authorList>
    </citation>
    <scope>NUCLEOTIDE SEQUENCE [LARGE SCALE GENOMIC DNA]</scope>
    <source>
        <strain evidence="5">cv. 10/8</strain>
        <tissue evidence="4">Leaf</tissue>
    </source>
</reference>
<dbReference type="GO" id="GO:0008270">
    <property type="term" value="F:zinc ion binding"/>
    <property type="evidence" value="ECO:0007669"/>
    <property type="project" value="UniProtKB-KW"/>
</dbReference>
<proteinExistence type="predicted"/>
<evidence type="ECO:0000313" key="5">
    <source>
        <dbReference type="Proteomes" id="UP000265520"/>
    </source>
</evidence>
<keyword evidence="1" id="KW-0862">Zinc</keyword>
<keyword evidence="1" id="KW-0479">Metal-binding</keyword>
<feature type="region of interest" description="Disordered" evidence="2">
    <location>
        <begin position="1"/>
        <end position="47"/>
    </location>
</feature>